<dbReference type="EMBL" id="JAGRQH010000048">
    <property type="protein sequence ID" value="MBR0560769.1"/>
    <property type="molecule type" value="Genomic_DNA"/>
</dbReference>
<feature type="non-terminal residue" evidence="1">
    <location>
        <position position="1"/>
    </location>
</feature>
<sequence length="89" mass="10210">KFPRLSSFTDTKNSGASDFWMVSQDYLRVKNIQLGYTLPKQWTNTLKVQKLRVYCSLENFFTITSYPGLDPESGWGYPAMKQASFGVNL</sequence>
<evidence type="ECO:0000313" key="1">
    <source>
        <dbReference type="EMBL" id="MBR0560769.1"/>
    </source>
</evidence>
<gene>
    <name evidence="1" type="ORF">KB213_12040</name>
</gene>
<organism evidence="1 2">
    <name type="scientific">Neokomagataea anthophila</name>
    <dbReference type="NCBI Taxonomy" id="2826925"/>
    <lineage>
        <taxon>Bacteria</taxon>
        <taxon>Pseudomonadati</taxon>
        <taxon>Pseudomonadota</taxon>
        <taxon>Alphaproteobacteria</taxon>
        <taxon>Acetobacterales</taxon>
        <taxon>Acetobacteraceae</taxon>
        <taxon>Neokomagataea</taxon>
    </lineage>
</organism>
<evidence type="ECO:0000313" key="2">
    <source>
        <dbReference type="Proteomes" id="UP000677812"/>
    </source>
</evidence>
<feature type="non-terminal residue" evidence="1">
    <location>
        <position position="89"/>
    </location>
</feature>
<comment type="caution">
    <text evidence="1">The sequence shown here is derived from an EMBL/GenBank/DDBJ whole genome shotgun (WGS) entry which is preliminary data.</text>
</comment>
<keyword evidence="1" id="KW-0675">Receptor</keyword>
<name>A0ABS5EA32_9PROT</name>
<protein>
    <submittedName>
        <fullName evidence="1">TonB-dependent receptor</fullName>
    </submittedName>
</protein>
<dbReference type="Proteomes" id="UP000677812">
    <property type="component" value="Unassembled WGS sequence"/>
</dbReference>
<proteinExistence type="predicted"/>
<accession>A0ABS5EA32</accession>
<keyword evidence="2" id="KW-1185">Reference proteome</keyword>
<reference evidence="1 2" key="1">
    <citation type="submission" date="2021-04" db="EMBL/GenBank/DDBJ databases">
        <title>The complete genome sequence of Neokomagataea sp. TBRC 2177.</title>
        <authorList>
            <person name="Charoenyingcharoen P."/>
            <person name="Yukphan P."/>
        </authorList>
    </citation>
    <scope>NUCLEOTIDE SEQUENCE [LARGE SCALE GENOMIC DNA]</scope>
    <source>
        <strain evidence="1 2">TBRC 2177</strain>
    </source>
</reference>